<protein>
    <submittedName>
        <fullName evidence="2">Uncharacterized protein</fullName>
    </submittedName>
</protein>
<dbReference type="AlphaFoldDB" id="A0A109JZW9"/>
<feature type="compositionally biased region" description="Basic and acidic residues" evidence="1">
    <location>
        <begin position="52"/>
        <end position="61"/>
    </location>
</feature>
<evidence type="ECO:0000313" key="2">
    <source>
        <dbReference type="EMBL" id="KWV58227.1"/>
    </source>
</evidence>
<evidence type="ECO:0000313" key="3">
    <source>
        <dbReference type="Proteomes" id="UP000057737"/>
    </source>
</evidence>
<gene>
    <name evidence="2" type="ORF">AS156_36130</name>
</gene>
<evidence type="ECO:0000256" key="1">
    <source>
        <dbReference type="SAM" id="MobiDB-lite"/>
    </source>
</evidence>
<sequence length="131" mass="14630">MIRGANDRPRQDLFFDPLACSMPRQSLESRTLRQFQAFTRGLDLPGAGHASEGADRRREETDWSSPCISSRRSITGKAGRKGVVPADLQMLFGRIAKWSQGLEIKTRFTGFIKRVFHLRFPSPGEGGAPPK</sequence>
<keyword evidence="3" id="KW-1185">Reference proteome</keyword>
<organism evidence="2 3">
    <name type="scientific">Bradyrhizobium macuxiense</name>
    <dbReference type="NCBI Taxonomy" id="1755647"/>
    <lineage>
        <taxon>Bacteria</taxon>
        <taxon>Pseudomonadati</taxon>
        <taxon>Pseudomonadota</taxon>
        <taxon>Alphaproteobacteria</taxon>
        <taxon>Hyphomicrobiales</taxon>
        <taxon>Nitrobacteraceae</taxon>
        <taxon>Bradyrhizobium</taxon>
    </lineage>
</organism>
<feature type="compositionally biased region" description="Polar residues" evidence="1">
    <location>
        <begin position="63"/>
        <end position="73"/>
    </location>
</feature>
<accession>A0A109JZW9</accession>
<feature type="region of interest" description="Disordered" evidence="1">
    <location>
        <begin position="43"/>
        <end position="79"/>
    </location>
</feature>
<proteinExistence type="predicted"/>
<name>A0A109JZW9_9BRAD</name>
<comment type="caution">
    <text evidence="2">The sequence shown here is derived from an EMBL/GenBank/DDBJ whole genome shotgun (WGS) entry which is preliminary data.</text>
</comment>
<dbReference type="Proteomes" id="UP000057737">
    <property type="component" value="Unassembled WGS sequence"/>
</dbReference>
<reference evidence="2 3" key="1">
    <citation type="submission" date="2015-11" db="EMBL/GenBank/DDBJ databases">
        <title>Draft Genome Sequence of the Strain BR 10303 (Bradyrhizobium sp.) isolated from nodules of Centrolobium paraense.</title>
        <authorList>
            <person name="Zelli J.E."/>
            <person name="Simoes-Araujo J.L."/>
            <person name="Barauna A.C."/>
            <person name="Silva K."/>
        </authorList>
    </citation>
    <scope>NUCLEOTIDE SEQUENCE [LARGE SCALE GENOMIC DNA]</scope>
    <source>
        <strain evidence="2 3">BR 10303</strain>
    </source>
</reference>
<dbReference type="EMBL" id="LNCU01000039">
    <property type="protein sequence ID" value="KWV58227.1"/>
    <property type="molecule type" value="Genomic_DNA"/>
</dbReference>